<accession>A0A844D4A8</accession>
<evidence type="ECO:0000313" key="1">
    <source>
        <dbReference type="EMBL" id="MRU16098.1"/>
    </source>
</evidence>
<evidence type="ECO:0000313" key="2">
    <source>
        <dbReference type="Proteomes" id="UP000564704"/>
    </source>
</evidence>
<gene>
    <name evidence="1" type="ORF">FDP25_11720</name>
</gene>
<name>A0A844D4A8_9RHOB</name>
<reference evidence="1 2" key="1">
    <citation type="submission" date="2019-05" db="EMBL/GenBank/DDBJ databases">
        <title>Roseovarius bejariae sp. nov., a moderately halophylic bacterium isolated from a saline soil in Rambla Salada (Murcia).</title>
        <authorList>
            <person name="Castro D.J."/>
            <person name="Gomez-Altuve A."/>
            <person name="Reina J.C."/>
            <person name="Rodriguez M."/>
            <person name="Sampedro I."/>
            <person name="Llamas I."/>
            <person name="Martinez-Checa F."/>
        </authorList>
    </citation>
    <scope>NUCLEOTIDE SEQUENCE [LARGE SCALE GENOMIC DNA]</scope>
    <source>
        <strain evidence="1 2">A21</strain>
    </source>
</reference>
<sequence>MAGWRRRLLLIPVAVLAAVPFLRDWFGPSKAEPEAVDAAYAARLAPPEGLLRVYHLGHSLVGRDMPAMLRQLAGEGHEYEVQLGWGTSLKHHWEEDLPINGFERENDHPRYRDAKEAVASGEYDAVILTEMVEIRDAIKYHDSGRYFPKWAELARKGNPDARVYLYETWHPLDDPEGWLARLDADLARYWEKGVLLPDLAVNAPDSPVRVIPAGQVMARFVREVEAIGGVGNIRTREDLFARAEGGSLDPIHVNDLGAYLVALTHYAVLYHRSPEGLPHELRLADGRTAKAPSAEAAALMQRIVWEVVTGYQKTGVAQ</sequence>
<protein>
    <submittedName>
        <fullName evidence="1">Uncharacterized protein</fullName>
    </submittedName>
</protein>
<dbReference type="InterPro" id="IPR036514">
    <property type="entry name" value="SGNH_hydro_sf"/>
</dbReference>
<keyword evidence="2" id="KW-1185">Reference proteome</keyword>
<organism evidence="1 2">
    <name type="scientific">Roseovarius bejariae</name>
    <dbReference type="NCBI Taxonomy" id="2576383"/>
    <lineage>
        <taxon>Bacteria</taxon>
        <taxon>Pseudomonadati</taxon>
        <taxon>Pseudomonadota</taxon>
        <taxon>Alphaproteobacteria</taxon>
        <taxon>Rhodobacterales</taxon>
        <taxon>Roseobacteraceae</taxon>
        <taxon>Roseovarius</taxon>
    </lineage>
</organism>
<dbReference type="OrthoDB" id="8883291at2"/>
<dbReference type="Proteomes" id="UP000564704">
    <property type="component" value="Unassembled WGS sequence"/>
</dbReference>
<comment type="caution">
    <text evidence="1">The sequence shown here is derived from an EMBL/GenBank/DDBJ whole genome shotgun (WGS) entry which is preliminary data.</text>
</comment>
<dbReference type="AlphaFoldDB" id="A0A844D4A8"/>
<proteinExistence type="predicted"/>
<dbReference type="RefSeq" id="WP_154151932.1">
    <property type="nucleotide sequence ID" value="NZ_SZWE01000001.1"/>
</dbReference>
<dbReference type="EMBL" id="SZWE01000001">
    <property type="protein sequence ID" value="MRU16098.1"/>
    <property type="molecule type" value="Genomic_DNA"/>
</dbReference>
<dbReference type="GO" id="GO:0016788">
    <property type="term" value="F:hydrolase activity, acting on ester bonds"/>
    <property type="evidence" value="ECO:0007669"/>
    <property type="project" value="UniProtKB-ARBA"/>
</dbReference>
<dbReference type="Gene3D" id="3.40.50.1110">
    <property type="entry name" value="SGNH hydrolase"/>
    <property type="match status" value="1"/>
</dbReference>